<dbReference type="PANTHER" id="PTHR12760">
    <property type="entry name" value="TETRATRICOPEPTIDE REPEAT PROTEIN"/>
    <property type="match status" value="1"/>
</dbReference>
<dbReference type="InterPro" id="IPR055217">
    <property type="entry name" value="TPR_EMC2"/>
</dbReference>
<sequence length="297" mass="33027">MASTEEVDVGMEATAARLRGSSSKDVAAVRSLLKTLRNKNIRRPDLVLEFAPILLKSASQLGNEAWTVQEQLFVAALDSNDLPLANEVLARLTAKFPGSARVRRLTAMKLEAEGEFEEAISIYNSLLIDDPADTATMKRRVCIWKARKETRPRAIEELNDYLKIFMADTTAWQELGDLYLDEQQYEFAAFCYEELILAEPLNHHYINRYAEILYTTGDYATARKYFAHSLELNRDSNNRALFGLALACKALASKKGGAKPKDNGELATLAAGKLRASYKAAAPEHLPVVDAVLAKLQ</sequence>
<dbReference type="GeneID" id="14921599"/>
<evidence type="ECO:0000259" key="5">
    <source>
        <dbReference type="Pfam" id="PF22890"/>
    </source>
</evidence>
<dbReference type="Pfam" id="PF22890">
    <property type="entry name" value="TPR_EMC2"/>
    <property type="match status" value="1"/>
</dbReference>
<feature type="domain" description="EMC2 TPR-like" evidence="5">
    <location>
        <begin position="103"/>
        <end position="212"/>
    </location>
</feature>
<keyword evidence="4" id="KW-0256">Endoplasmic reticulum</keyword>
<dbReference type="RefSeq" id="XP_004344132.1">
    <property type="nucleotide sequence ID" value="XM_004344082.1"/>
</dbReference>
<dbReference type="InterPro" id="IPR011990">
    <property type="entry name" value="TPR-like_helical_dom_sf"/>
</dbReference>
<evidence type="ECO:0000313" key="7">
    <source>
        <dbReference type="Proteomes" id="UP000011083"/>
    </source>
</evidence>
<organism evidence="6 7">
    <name type="scientific">Acanthamoeba castellanii (strain ATCC 30010 / Neff)</name>
    <dbReference type="NCBI Taxonomy" id="1257118"/>
    <lineage>
        <taxon>Eukaryota</taxon>
        <taxon>Amoebozoa</taxon>
        <taxon>Discosea</taxon>
        <taxon>Longamoebia</taxon>
        <taxon>Centramoebida</taxon>
        <taxon>Acanthamoebidae</taxon>
        <taxon>Acanthamoeba</taxon>
    </lineage>
</organism>
<comment type="subunit">
    <text evidence="4">Component of the ER membrane protein complex (EMC).</text>
</comment>
<dbReference type="OrthoDB" id="124397at2759"/>
<comment type="function">
    <text evidence="4">Part of the endoplasmic reticulum membrane protein complex (EMC) that enables the energy-independent insertion into endoplasmic reticulum membranes of newly synthesized membrane proteins.</text>
</comment>
<dbReference type="InterPro" id="IPR039856">
    <property type="entry name" value="EMC2-like"/>
</dbReference>
<keyword evidence="6" id="KW-0808">Transferase</keyword>
<evidence type="ECO:0000313" key="6">
    <source>
        <dbReference type="EMBL" id="ELR20729.1"/>
    </source>
</evidence>
<dbReference type="SMART" id="SM00028">
    <property type="entry name" value="TPR"/>
    <property type="match status" value="3"/>
</dbReference>
<comment type="similarity">
    <text evidence="4">Belongs to the EMC2 family.</text>
</comment>
<evidence type="ECO:0000256" key="4">
    <source>
        <dbReference type="RuleBase" id="RU367091"/>
    </source>
</evidence>
<gene>
    <name evidence="6" type="ORF">ACA1_054750</name>
</gene>
<evidence type="ECO:0000256" key="1">
    <source>
        <dbReference type="ARBA" id="ARBA00022737"/>
    </source>
</evidence>
<evidence type="ECO:0000256" key="3">
    <source>
        <dbReference type="PROSITE-ProRule" id="PRU00339"/>
    </source>
</evidence>
<dbReference type="SUPFAM" id="SSF48452">
    <property type="entry name" value="TPR-like"/>
    <property type="match status" value="1"/>
</dbReference>
<feature type="repeat" description="TPR" evidence="3">
    <location>
        <begin position="169"/>
        <end position="202"/>
    </location>
</feature>
<dbReference type="AlphaFoldDB" id="L8H5E6"/>
<accession>L8H5E6</accession>
<keyword evidence="2 3" id="KW-0802">TPR repeat</keyword>
<protein>
    <recommendedName>
        <fullName evidence="4">ER membrane protein complex subunit 2</fullName>
    </recommendedName>
</protein>
<dbReference type="STRING" id="1257118.L8H5E6"/>
<dbReference type="OMA" id="MSDQEGW"/>
<dbReference type="PROSITE" id="PS50005">
    <property type="entry name" value="TPR"/>
    <property type="match status" value="1"/>
</dbReference>
<evidence type="ECO:0000256" key="2">
    <source>
        <dbReference type="ARBA" id="ARBA00022803"/>
    </source>
</evidence>
<dbReference type="KEGG" id="acan:ACA1_054750"/>
<keyword evidence="1" id="KW-0677">Repeat</keyword>
<dbReference type="Proteomes" id="UP000011083">
    <property type="component" value="Unassembled WGS sequence"/>
</dbReference>
<dbReference type="Gene3D" id="1.25.40.10">
    <property type="entry name" value="Tetratricopeptide repeat domain"/>
    <property type="match status" value="1"/>
</dbReference>
<dbReference type="GO" id="GO:0016740">
    <property type="term" value="F:transferase activity"/>
    <property type="evidence" value="ECO:0007669"/>
    <property type="project" value="UniProtKB-KW"/>
</dbReference>
<dbReference type="GO" id="GO:0072546">
    <property type="term" value="C:EMC complex"/>
    <property type="evidence" value="ECO:0007669"/>
    <property type="project" value="UniProtKB-UniRule"/>
</dbReference>
<keyword evidence="7" id="KW-1185">Reference proteome</keyword>
<proteinExistence type="inferred from homology"/>
<keyword evidence="4" id="KW-0472">Membrane</keyword>
<name>L8H5E6_ACACF</name>
<comment type="subcellular location">
    <subcellularLocation>
        <location evidence="4">Endoplasmic reticulum membrane</location>
        <topology evidence="4">Peripheral membrane protein</topology>
        <orientation evidence="4">Cytoplasmic side</orientation>
    </subcellularLocation>
</comment>
<dbReference type="EMBL" id="KB007909">
    <property type="protein sequence ID" value="ELR20729.1"/>
    <property type="molecule type" value="Genomic_DNA"/>
</dbReference>
<dbReference type="InterPro" id="IPR019734">
    <property type="entry name" value="TPR_rpt"/>
</dbReference>
<reference evidence="6 7" key="1">
    <citation type="journal article" date="2013" name="Genome Biol.">
        <title>Genome of Acanthamoeba castellanii highlights extensive lateral gene transfer and early evolution of tyrosine kinase signaling.</title>
        <authorList>
            <person name="Clarke M."/>
            <person name="Lohan A.J."/>
            <person name="Liu B."/>
            <person name="Lagkouvardos I."/>
            <person name="Roy S."/>
            <person name="Zafar N."/>
            <person name="Bertelli C."/>
            <person name="Schilde C."/>
            <person name="Kianianmomeni A."/>
            <person name="Burglin T.R."/>
            <person name="Frech C."/>
            <person name="Turcotte B."/>
            <person name="Kopec K.O."/>
            <person name="Synnott J.M."/>
            <person name="Choo C."/>
            <person name="Paponov I."/>
            <person name="Finkler A."/>
            <person name="Soon Heng Tan C."/>
            <person name="Hutchins A.P."/>
            <person name="Weinmeier T."/>
            <person name="Rattei T."/>
            <person name="Chu J.S."/>
            <person name="Gimenez G."/>
            <person name="Irimia M."/>
            <person name="Rigden D.J."/>
            <person name="Fitzpatrick D.A."/>
            <person name="Lorenzo-Morales J."/>
            <person name="Bateman A."/>
            <person name="Chiu C.H."/>
            <person name="Tang P."/>
            <person name="Hegemann P."/>
            <person name="Fromm H."/>
            <person name="Raoult D."/>
            <person name="Greub G."/>
            <person name="Miranda-Saavedra D."/>
            <person name="Chen N."/>
            <person name="Nash P."/>
            <person name="Ginger M.L."/>
            <person name="Horn M."/>
            <person name="Schaap P."/>
            <person name="Caler L."/>
            <person name="Loftus B."/>
        </authorList>
    </citation>
    <scope>NUCLEOTIDE SEQUENCE [LARGE SCALE GENOMIC DNA]</scope>
    <source>
        <strain evidence="6 7">Neff</strain>
    </source>
</reference>
<dbReference type="VEuPathDB" id="AmoebaDB:ACA1_054750"/>